<feature type="transmembrane region" description="Helical" evidence="8">
    <location>
        <begin position="363"/>
        <end position="384"/>
    </location>
</feature>
<feature type="transmembrane region" description="Helical" evidence="8">
    <location>
        <begin position="396"/>
        <end position="414"/>
    </location>
</feature>
<evidence type="ECO:0000256" key="7">
    <source>
        <dbReference type="SAM" id="MobiDB-lite"/>
    </source>
</evidence>
<dbReference type="GO" id="GO:0022857">
    <property type="term" value="F:transmembrane transporter activity"/>
    <property type="evidence" value="ECO:0007669"/>
    <property type="project" value="InterPro"/>
</dbReference>
<dbReference type="InterPro" id="IPR011701">
    <property type="entry name" value="MFS"/>
</dbReference>
<dbReference type="InterPro" id="IPR020846">
    <property type="entry name" value="MFS_dom"/>
</dbReference>
<evidence type="ECO:0000256" key="3">
    <source>
        <dbReference type="ARBA" id="ARBA00022448"/>
    </source>
</evidence>
<feature type="transmembrane region" description="Helical" evidence="8">
    <location>
        <begin position="41"/>
        <end position="60"/>
    </location>
</feature>
<feature type="transmembrane region" description="Helical" evidence="8">
    <location>
        <begin position="275"/>
        <end position="295"/>
    </location>
</feature>
<dbReference type="Pfam" id="PF07690">
    <property type="entry name" value="MFS_1"/>
    <property type="match status" value="1"/>
</dbReference>
<comment type="subcellular location">
    <subcellularLocation>
        <location evidence="1">Endomembrane system</location>
        <topology evidence="1">Multi-pass membrane protein</topology>
    </subcellularLocation>
</comment>
<keyword evidence="6 8" id="KW-0472">Membrane</keyword>
<keyword evidence="4 8" id="KW-0812">Transmembrane</keyword>
<evidence type="ECO:0000256" key="5">
    <source>
        <dbReference type="ARBA" id="ARBA00022989"/>
    </source>
</evidence>
<name>A0A2T2NNW4_CORCC</name>
<reference evidence="10 11" key="1">
    <citation type="journal article" date="2018" name="Front. Microbiol.">
        <title>Genome-Wide Analysis of Corynespora cassiicola Leaf Fall Disease Putative Effectors.</title>
        <authorList>
            <person name="Lopez D."/>
            <person name="Ribeiro S."/>
            <person name="Label P."/>
            <person name="Fumanal B."/>
            <person name="Venisse J.S."/>
            <person name="Kohler A."/>
            <person name="de Oliveira R.R."/>
            <person name="Labutti K."/>
            <person name="Lipzen A."/>
            <person name="Lail K."/>
            <person name="Bauer D."/>
            <person name="Ohm R.A."/>
            <person name="Barry K.W."/>
            <person name="Spatafora J."/>
            <person name="Grigoriev I.V."/>
            <person name="Martin F.M."/>
            <person name="Pujade-Renaud V."/>
        </authorList>
    </citation>
    <scope>NUCLEOTIDE SEQUENCE [LARGE SCALE GENOMIC DNA]</scope>
    <source>
        <strain evidence="10 11">Philippines</strain>
    </source>
</reference>
<dbReference type="EMBL" id="KZ678135">
    <property type="protein sequence ID" value="PSN67069.1"/>
    <property type="molecule type" value="Genomic_DNA"/>
</dbReference>
<evidence type="ECO:0000313" key="10">
    <source>
        <dbReference type="EMBL" id="PSN67069.1"/>
    </source>
</evidence>
<comment type="similarity">
    <text evidence="2">Belongs to the major facilitator superfamily.</text>
</comment>
<feature type="transmembrane region" description="Helical" evidence="8">
    <location>
        <begin position="72"/>
        <end position="91"/>
    </location>
</feature>
<dbReference type="OrthoDB" id="413079at2759"/>
<dbReference type="PANTHER" id="PTHR23514">
    <property type="entry name" value="BYPASS OF STOP CODON PROTEIN 6"/>
    <property type="match status" value="1"/>
</dbReference>
<feature type="transmembrane region" description="Helical" evidence="8">
    <location>
        <begin position="242"/>
        <end position="263"/>
    </location>
</feature>
<feature type="compositionally biased region" description="Basic and acidic residues" evidence="7">
    <location>
        <begin position="16"/>
        <end position="30"/>
    </location>
</feature>
<dbReference type="GO" id="GO:0012505">
    <property type="term" value="C:endomembrane system"/>
    <property type="evidence" value="ECO:0007669"/>
    <property type="project" value="UniProtKB-SubCell"/>
</dbReference>
<keyword evidence="3" id="KW-0813">Transport</keyword>
<evidence type="ECO:0000256" key="2">
    <source>
        <dbReference type="ARBA" id="ARBA00008335"/>
    </source>
</evidence>
<feature type="transmembrane region" description="Helical" evidence="8">
    <location>
        <begin position="127"/>
        <end position="150"/>
    </location>
</feature>
<accession>A0A2T2NNW4</accession>
<organism evidence="10 11">
    <name type="scientific">Corynespora cassiicola Philippines</name>
    <dbReference type="NCBI Taxonomy" id="1448308"/>
    <lineage>
        <taxon>Eukaryota</taxon>
        <taxon>Fungi</taxon>
        <taxon>Dikarya</taxon>
        <taxon>Ascomycota</taxon>
        <taxon>Pezizomycotina</taxon>
        <taxon>Dothideomycetes</taxon>
        <taxon>Pleosporomycetidae</taxon>
        <taxon>Pleosporales</taxon>
        <taxon>Corynesporascaceae</taxon>
        <taxon>Corynespora</taxon>
    </lineage>
</organism>
<keyword evidence="5 8" id="KW-1133">Transmembrane helix</keyword>
<feature type="transmembrane region" description="Helical" evidence="8">
    <location>
        <begin position="190"/>
        <end position="211"/>
    </location>
</feature>
<evidence type="ECO:0000256" key="6">
    <source>
        <dbReference type="ARBA" id="ARBA00023136"/>
    </source>
</evidence>
<feature type="transmembrane region" description="Helical" evidence="8">
    <location>
        <begin position="307"/>
        <end position="326"/>
    </location>
</feature>
<dbReference type="PANTHER" id="PTHR23514:SF3">
    <property type="entry name" value="BYPASS OF STOP CODON PROTEIN 6"/>
    <property type="match status" value="1"/>
</dbReference>
<proteinExistence type="inferred from homology"/>
<evidence type="ECO:0000256" key="1">
    <source>
        <dbReference type="ARBA" id="ARBA00004127"/>
    </source>
</evidence>
<sequence length="432" mass="46191">MPPVHSTGETSPLIPQDRDNSQCHDSGPDERQTTFSFRVGAAMYSFAVLGLFTSSIGVMLQPISHYYSLSDLHVSLIFLVGPVGYVLAAQSNEFIHSKFGQRGIAIVGPIFHLASSILLAVHLPFYAVLVAFSIAALGTGLLDGSFCAWAGSMDNANTISGLLHGSFSVGASIGPFLAGTIMSAAKRPWYDWYFVLFGASVIECAILVYAFRYEDAQRYHKHAELGASNANPKLFLRYRATWFSAAYFLAYVGTETAVSGWVVSFMARARHTTPYLASLSSSGFWAGMAIGRLSLGAITDRLGVRRATAIYFVCVISFAVLFAATPVPIADIIFVTFMGFFMGPLFPSGVVVLAGLLPKDLHIAAVSFVASIGQIGGALLPFGIGAIIDGLGIKTFQYAIVVSSAATLGLWLAFAQLRPKAITADLDETDED</sequence>
<evidence type="ECO:0000313" key="11">
    <source>
        <dbReference type="Proteomes" id="UP000240883"/>
    </source>
</evidence>
<feature type="transmembrane region" description="Helical" evidence="8">
    <location>
        <begin position="103"/>
        <end position="121"/>
    </location>
</feature>
<evidence type="ECO:0000256" key="4">
    <source>
        <dbReference type="ARBA" id="ARBA00022692"/>
    </source>
</evidence>
<dbReference type="Proteomes" id="UP000240883">
    <property type="component" value="Unassembled WGS sequence"/>
</dbReference>
<evidence type="ECO:0000259" key="9">
    <source>
        <dbReference type="PROSITE" id="PS50850"/>
    </source>
</evidence>
<feature type="transmembrane region" description="Helical" evidence="8">
    <location>
        <begin position="162"/>
        <end position="184"/>
    </location>
</feature>
<feature type="region of interest" description="Disordered" evidence="7">
    <location>
        <begin position="1"/>
        <end position="30"/>
    </location>
</feature>
<dbReference type="FunFam" id="1.20.1250.20:FF:000286">
    <property type="entry name" value="MFS efflux transporter"/>
    <property type="match status" value="1"/>
</dbReference>
<dbReference type="InterPro" id="IPR051788">
    <property type="entry name" value="MFS_Transporter"/>
</dbReference>
<dbReference type="PROSITE" id="PS50850">
    <property type="entry name" value="MFS"/>
    <property type="match status" value="1"/>
</dbReference>
<gene>
    <name evidence="10" type="ORF">BS50DRAFT_573820</name>
</gene>
<dbReference type="GO" id="GO:0016020">
    <property type="term" value="C:membrane"/>
    <property type="evidence" value="ECO:0007669"/>
    <property type="project" value="TreeGrafter"/>
</dbReference>
<evidence type="ECO:0000256" key="8">
    <source>
        <dbReference type="SAM" id="Phobius"/>
    </source>
</evidence>
<keyword evidence="11" id="KW-1185">Reference proteome</keyword>
<dbReference type="Gene3D" id="1.20.1250.20">
    <property type="entry name" value="MFS general substrate transporter like domains"/>
    <property type="match status" value="2"/>
</dbReference>
<feature type="transmembrane region" description="Helical" evidence="8">
    <location>
        <begin position="332"/>
        <end position="356"/>
    </location>
</feature>
<dbReference type="InterPro" id="IPR036259">
    <property type="entry name" value="MFS_trans_sf"/>
</dbReference>
<dbReference type="AlphaFoldDB" id="A0A2T2NNW4"/>
<dbReference type="SUPFAM" id="SSF103473">
    <property type="entry name" value="MFS general substrate transporter"/>
    <property type="match status" value="1"/>
</dbReference>
<protein>
    <submittedName>
        <fullName evidence="10">MFS general substrate transporter</fullName>
    </submittedName>
</protein>
<feature type="domain" description="Major facilitator superfamily (MFS) profile" evidence="9">
    <location>
        <begin position="38"/>
        <end position="418"/>
    </location>
</feature>